<dbReference type="SUPFAM" id="SSF103190">
    <property type="entry name" value="Sensory domain-like"/>
    <property type="match status" value="1"/>
</dbReference>
<dbReference type="InterPro" id="IPR000700">
    <property type="entry name" value="PAS-assoc_C"/>
</dbReference>
<dbReference type="InterPro" id="IPR013655">
    <property type="entry name" value="PAS_fold_3"/>
</dbReference>
<dbReference type="PROSITE" id="PS50113">
    <property type="entry name" value="PAC"/>
    <property type="match status" value="1"/>
</dbReference>
<dbReference type="Pfam" id="PF08447">
    <property type="entry name" value="PAS_3"/>
    <property type="match status" value="2"/>
</dbReference>
<dbReference type="InterPro" id="IPR052155">
    <property type="entry name" value="Biofilm_reg_signaling"/>
</dbReference>
<dbReference type="Pfam" id="PF02743">
    <property type="entry name" value="dCache_1"/>
    <property type="match status" value="1"/>
</dbReference>
<evidence type="ECO:0000256" key="3">
    <source>
        <dbReference type="ARBA" id="ARBA00022553"/>
    </source>
</evidence>
<evidence type="ECO:0000256" key="2">
    <source>
        <dbReference type="ARBA" id="ARBA00022475"/>
    </source>
</evidence>
<evidence type="ECO:0000256" key="11">
    <source>
        <dbReference type="ARBA" id="ARBA00023136"/>
    </source>
</evidence>
<dbReference type="Gene3D" id="3.30.450.20">
    <property type="entry name" value="PAS domain"/>
    <property type="match status" value="3"/>
</dbReference>
<dbReference type="InterPro" id="IPR029151">
    <property type="entry name" value="Sensor-like_sf"/>
</dbReference>
<dbReference type="SMART" id="SM00091">
    <property type="entry name" value="PAS"/>
    <property type="match status" value="3"/>
</dbReference>
<dbReference type="CDD" id="cd00130">
    <property type="entry name" value="PAS"/>
    <property type="match status" value="2"/>
</dbReference>
<dbReference type="Pfam" id="PF00990">
    <property type="entry name" value="GGDEF"/>
    <property type="match status" value="1"/>
</dbReference>
<keyword evidence="3" id="KW-0597">Phosphoprotein</keyword>
<keyword evidence="9 12" id="KW-1133">Transmembrane helix</keyword>
<dbReference type="InterPro" id="IPR001610">
    <property type="entry name" value="PAC"/>
</dbReference>
<feature type="domain" description="PAC" evidence="13">
    <location>
        <begin position="521"/>
        <end position="573"/>
    </location>
</feature>
<feature type="domain" description="GGDEF" evidence="14">
    <location>
        <begin position="604"/>
        <end position="733"/>
    </location>
</feature>
<evidence type="ECO:0000313" key="16">
    <source>
        <dbReference type="Proteomes" id="UP000093044"/>
    </source>
</evidence>
<keyword evidence="5 12" id="KW-0812">Transmembrane</keyword>
<dbReference type="InterPro" id="IPR035965">
    <property type="entry name" value="PAS-like_dom_sf"/>
</dbReference>
<evidence type="ECO:0000313" key="15">
    <source>
        <dbReference type="EMBL" id="ANZ45921.1"/>
    </source>
</evidence>
<evidence type="ECO:0000256" key="7">
    <source>
        <dbReference type="ARBA" id="ARBA00022777"/>
    </source>
</evidence>
<dbReference type="Proteomes" id="UP000093044">
    <property type="component" value="Chromosome"/>
</dbReference>
<keyword evidence="6" id="KW-0547">Nucleotide-binding</keyword>
<dbReference type="CDD" id="cd12914">
    <property type="entry name" value="PDC1_DGC_like"/>
    <property type="match status" value="1"/>
</dbReference>
<proteinExistence type="predicted"/>
<name>A0A1B2I7H6_9BACT</name>
<dbReference type="GeneID" id="83058758"/>
<evidence type="ECO:0000256" key="10">
    <source>
        <dbReference type="ARBA" id="ARBA00023012"/>
    </source>
</evidence>
<evidence type="ECO:0000256" key="5">
    <source>
        <dbReference type="ARBA" id="ARBA00022692"/>
    </source>
</evidence>
<protein>
    <recommendedName>
        <fullName evidence="17">GGDEF domain-containing protein</fullName>
    </recommendedName>
</protein>
<dbReference type="Gene3D" id="3.30.450.40">
    <property type="match status" value="1"/>
</dbReference>
<dbReference type="AlphaFoldDB" id="A0A1B2I7H6"/>
<dbReference type="SUPFAM" id="SSF55073">
    <property type="entry name" value="Nucleotide cyclase"/>
    <property type="match status" value="1"/>
</dbReference>
<evidence type="ECO:0000256" key="6">
    <source>
        <dbReference type="ARBA" id="ARBA00022741"/>
    </source>
</evidence>
<dbReference type="InterPro" id="IPR029016">
    <property type="entry name" value="GAF-like_dom_sf"/>
</dbReference>
<feature type="transmembrane region" description="Helical" evidence="12">
    <location>
        <begin position="288"/>
        <end position="314"/>
    </location>
</feature>
<dbReference type="RefSeq" id="WP_066747113.1">
    <property type="nucleotide sequence ID" value="NZ_CP016757.1"/>
</dbReference>
<dbReference type="PANTHER" id="PTHR44757:SF2">
    <property type="entry name" value="BIOFILM ARCHITECTURE MAINTENANCE PROTEIN MBAA"/>
    <property type="match status" value="1"/>
</dbReference>
<dbReference type="Gene3D" id="3.30.70.270">
    <property type="match status" value="1"/>
</dbReference>
<keyword evidence="7" id="KW-0418">Kinase</keyword>
<sequence length="1045" mass="118489">MFSFLSIGRKSAFYLLAVFFCLTLASIFFWYQHSVEKALERTAILSFNDYAEHSSSEINQRVSNVFSSLKNTADLIAREENILDPQVMRVLRKNVENMPFDRLTIALPNGYSLSSDYSSLNVADRGYFQKALNGRQNISEVFVSRRTGGEVIIFAVPIESYEGVRGVLYATFERRNFHSIFFSPLFGGRGFSYIVDDRGNIILAPKKREEAVFKDSANLFSANSKIDARYDGSRHFMKNDMAAHKSGSFKYGVSGETRYLNYAPLGINDWYLISVIPSSVLLERLGDFVNISVFFGAMIFALLTIIGAITYLILRRQIQETDVAKESLKALTSNIPGGVSRCLLDNSLTITDISDGYLSILECGREDFHRHYQDSFAMRIHPDDREHVLKMISEQTDSDDILSLEYRIITAESNIKWILNRGRRVKERGGGFFYYHVVLDNTESKLNSDALALSEERYRIVTENADECLFDWNVLNDSIYFSPAYQKRFGDRELHQAANADDREVLDAFFSDVLSGHEGLHQAELRMGTADGDYIWCRVQGTPIVDSSCSVVRVVGIVKDISEQVREREALVMQAQTDSLTGLCDKGTTQTLIADFLAISPHDRMHAVFICDIDNFKMVNDTFGHLYGDTILGDLASKLRSTFRGTDVVGRIGGDEFMILMKDVPSLALIHSKALEIRSAFQQNYERFSSSGSIGIAIFPQDGMNFDELYQRADMALYSAKQSGKNRYMLYEDVDNPGDVLEKAKLCNIKTQPDQPQGQKSYSDNITEYVFKILYTMNDFEGAVNLALSVACRYFNMSRGYIFEYDVSRTMLGCTFEYCQSGIEPIIGNYPMRPADQYPLFIKHFEESDVFFLNSLDDVSDTAYREQLGGEGVVNMLQCAFKDKGVRFGALGFDDCQHEGHRPNSKEIETLSLLADIIGSYILKERSQKMLAANFQIQESILNSLRQWVFVVNLKWELIYFNDELRRFFPDTGLGKKCFSVLQERDVPCENCPLEEMRRTGNSTYTIKSCFSKSGLSATVNAAAIRREGGDDIYTFCALDIRKED</sequence>
<dbReference type="NCBIfam" id="TIGR00229">
    <property type="entry name" value="sensory_box"/>
    <property type="match status" value="1"/>
</dbReference>
<dbReference type="EMBL" id="CP016757">
    <property type="protein sequence ID" value="ANZ45921.1"/>
    <property type="molecule type" value="Genomic_DNA"/>
</dbReference>
<keyword evidence="8" id="KW-0067">ATP-binding</keyword>
<keyword evidence="4" id="KW-0808">Transferase</keyword>
<dbReference type="InterPro" id="IPR000014">
    <property type="entry name" value="PAS"/>
</dbReference>
<evidence type="ECO:0008006" key="17">
    <source>
        <dbReference type="Google" id="ProtNLM"/>
    </source>
</evidence>
<evidence type="ECO:0000256" key="12">
    <source>
        <dbReference type="SAM" id="Phobius"/>
    </source>
</evidence>
<dbReference type="PROSITE" id="PS50887">
    <property type="entry name" value="GGDEF"/>
    <property type="match status" value="1"/>
</dbReference>
<dbReference type="GO" id="GO:0005886">
    <property type="term" value="C:plasma membrane"/>
    <property type="evidence" value="ECO:0007669"/>
    <property type="project" value="UniProtKB-SubCell"/>
</dbReference>
<evidence type="ECO:0000259" key="13">
    <source>
        <dbReference type="PROSITE" id="PS50113"/>
    </source>
</evidence>
<dbReference type="InterPro" id="IPR033479">
    <property type="entry name" value="dCache_1"/>
</dbReference>
<dbReference type="NCBIfam" id="TIGR00254">
    <property type="entry name" value="GGDEF"/>
    <property type="match status" value="1"/>
</dbReference>
<evidence type="ECO:0000256" key="9">
    <source>
        <dbReference type="ARBA" id="ARBA00022989"/>
    </source>
</evidence>
<comment type="subcellular location">
    <subcellularLocation>
        <location evidence="1">Cell membrane</location>
        <topology evidence="1">Multi-pass membrane protein</topology>
    </subcellularLocation>
</comment>
<feature type="transmembrane region" description="Helical" evidence="12">
    <location>
        <begin position="12"/>
        <end position="31"/>
    </location>
</feature>
<dbReference type="GO" id="GO:0016301">
    <property type="term" value="F:kinase activity"/>
    <property type="evidence" value="ECO:0007669"/>
    <property type="project" value="UniProtKB-KW"/>
</dbReference>
<dbReference type="GO" id="GO:0005524">
    <property type="term" value="F:ATP binding"/>
    <property type="evidence" value="ECO:0007669"/>
    <property type="project" value="UniProtKB-KW"/>
</dbReference>
<keyword evidence="2" id="KW-1003">Cell membrane</keyword>
<keyword evidence="10" id="KW-0902">Two-component regulatory system</keyword>
<organism evidence="15 16">
    <name type="scientific">Cloacibacillus porcorum</name>
    <dbReference type="NCBI Taxonomy" id="1197717"/>
    <lineage>
        <taxon>Bacteria</taxon>
        <taxon>Thermotogati</taxon>
        <taxon>Synergistota</taxon>
        <taxon>Synergistia</taxon>
        <taxon>Synergistales</taxon>
        <taxon>Synergistaceae</taxon>
        <taxon>Cloacibacillus</taxon>
    </lineage>
</organism>
<dbReference type="SUPFAM" id="SSF55781">
    <property type="entry name" value="GAF domain-like"/>
    <property type="match status" value="1"/>
</dbReference>
<keyword evidence="16" id="KW-1185">Reference proteome</keyword>
<gene>
    <name evidence="15" type="ORF">BED41_12975</name>
</gene>
<dbReference type="KEGG" id="cpor:BED41_12975"/>
<dbReference type="CDD" id="cd01949">
    <property type="entry name" value="GGDEF"/>
    <property type="match status" value="1"/>
</dbReference>
<dbReference type="STRING" id="1197717.BED41_12975"/>
<dbReference type="InterPro" id="IPR043128">
    <property type="entry name" value="Rev_trsase/Diguanyl_cyclase"/>
</dbReference>
<accession>A0A1B2I7H6</accession>
<dbReference type="PANTHER" id="PTHR44757">
    <property type="entry name" value="DIGUANYLATE CYCLASE DGCP"/>
    <property type="match status" value="1"/>
</dbReference>
<keyword evidence="11 12" id="KW-0472">Membrane</keyword>
<evidence type="ECO:0000256" key="1">
    <source>
        <dbReference type="ARBA" id="ARBA00004651"/>
    </source>
</evidence>
<evidence type="ECO:0000256" key="8">
    <source>
        <dbReference type="ARBA" id="ARBA00022840"/>
    </source>
</evidence>
<reference evidence="15" key="1">
    <citation type="submission" date="2016-08" db="EMBL/GenBank/DDBJ databases">
        <title>Complete genome of Cloacibacillus porcorum.</title>
        <authorList>
            <person name="Looft T."/>
            <person name="Bayles D.O."/>
            <person name="Alt D.P."/>
        </authorList>
    </citation>
    <scope>NUCLEOTIDE SEQUENCE [LARGE SCALE GENOMIC DNA]</scope>
    <source>
        <strain evidence="15">CL-84</strain>
    </source>
</reference>
<dbReference type="InterPro" id="IPR000160">
    <property type="entry name" value="GGDEF_dom"/>
</dbReference>
<dbReference type="SMART" id="SM00267">
    <property type="entry name" value="GGDEF"/>
    <property type="match status" value="1"/>
</dbReference>
<dbReference type="GO" id="GO:0000160">
    <property type="term" value="P:phosphorelay signal transduction system"/>
    <property type="evidence" value="ECO:0007669"/>
    <property type="project" value="UniProtKB-KW"/>
</dbReference>
<evidence type="ECO:0000256" key="4">
    <source>
        <dbReference type="ARBA" id="ARBA00022679"/>
    </source>
</evidence>
<evidence type="ECO:0000259" key="14">
    <source>
        <dbReference type="PROSITE" id="PS50887"/>
    </source>
</evidence>
<dbReference type="CDD" id="cd12912">
    <property type="entry name" value="PDC2_MCP_like"/>
    <property type="match status" value="1"/>
</dbReference>
<dbReference type="SMART" id="SM00086">
    <property type="entry name" value="PAC"/>
    <property type="match status" value="2"/>
</dbReference>
<dbReference type="SUPFAM" id="SSF55785">
    <property type="entry name" value="PYP-like sensor domain (PAS domain)"/>
    <property type="match status" value="3"/>
</dbReference>
<dbReference type="InterPro" id="IPR029787">
    <property type="entry name" value="Nucleotide_cyclase"/>
</dbReference>